<dbReference type="AlphaFoldDB" id="A0AAV4R903"/>
<feature type="region of interest" description="Disordered" evidence="1">
    <location>
        <begin position="30"/>
        <end position="51"/>
    </location>
</feature>
<comment type="caution">
    <text evidence="2">The sequence shown here is derived from an EMBL/GenBank/DDBJ whole genome shotgun (WGS) entry which is preliminary data.</text>
</comment>
<proteinExistence type="predicted"/>
<reference evidence="2 3" key="1">
    <citation type="submission" date="2021-06" db="EMBL/GenBank/DDBJ databases">
        <title>Caerostris darwini draft genome.</title>
        <authorList>
            <person name="Kono N."/>
            <person name="Arakawa K."/>
        </authorList>
    </citation>
    <scope>NUCLEOTIDE SEQUENCE [LARGE SCALE GENOMIC DNA]</scope>
</reference>
<keyword evidence="3" id="KW-1185">Reference proteome</keyword>
<evidence type="ECO:0000313" key="2">
    <source>
        <dbReference type="EMBL" id="GIY16715.1"/>
    </source>
</evidence>
<sequence>MFQLLREGCSPPDSIRSGISGEFNFRAPTPSLCGEKGGGSESSRRKDKGKGGHCWNKGILIGPAHLDKQYNFSPGNAHSNTNYFDIPSWLNWYYDSDQLNTLAYCMAYYHLKSTSSASASIENVEEPISRLEYHLGLCYSFFAFTFILPFPGW</sequence>
<dbReference type="EMBL" id="BPLQ01005719">
    <property type="protein sequence ID" value="GIY16715.1"/>
    <property type="molecule type" value="Genomic_DNA"/>
</dbReference>
<evidence type="ECO:0000313" key="3">
    <source>
        <dbReference type="Proteomes" id="UP001054837"/>
    </source>
</evidence>
<accession>A0AAV4R903</accession>
<organism evidence="2 3">
    <name type="scientific">Caerostris darwini</name>
    <dbReference type="NCBI Taxonomy" id="1538125"/>
    <lineage>
        <taxon>Eukaryota</taxon>
        <taxon>Metazoa</taxon>
        <taxon>Ecdysozoa</taxon>
        <taxon>Arthropoda</taxon>
        <taxon>Chelicerata</taxon>
        <taxon>Arachnida</taxon>
        <taxon>Araneae</taxon>
        <taxon>Araneomorphae</taxon>
        <taxon>Entelegynae</taxon>
        <taxon>Araneoidea</taxon>
        <taxon>Araneidae</taxon>
        <taxon>Caerostris</taxon>
    </lineage>
</organism>
<evidence type="ECO:0000256" key="1">
    <source>
        <dbReference type="SAM" id="MobiDB-lite"/>
    </source>
</evidence>
<dbReference type="Proteomes" id="UP001054837">
    <property type="component" value="Unassembled WGS sequence"/>
</dbReference>
<gene>
    <name evidence="2" type="ORF">CDAR_426871</name>
</gene>
<name>A0AAV4R903_9ARAC</name>
<protein>
    <submittedName>
        <fullName evidence="2">Uncharacterized protein</fullName>
    </submittedName>
</protein>